<dbReference type="EMBL" id="VGIY01000042">
    <property type="protein sequence ID" value="MBM3316795.1"/>
    <property type="molecule type" value="Genomic_DNA"/>
</dbReference>
<comment type="caution">
    <text evidence="2">The sequence shown here is derived from an EMBL/GenBank/DDBJ whole genome shotgun (WGS) entry which is preliminary data.</text>
</comment>
<proteinExistence type="predicted"/>
<accession>A0A937X7V3</accession>
<evidence type="ECO:0000313" key="3">
    <source>
        <dbReference type="Proteomes" id="UP000748308"/>
    </source>
</evidence>
<dbReference type="InterPro" id="IPR023577">
    <property type="entry name" value="CYTH_domain"/>
</dbReference>
<dbReference type="PROSITE" id="PS51707">
    <property type="entry name" value="CYTH"/>
    <property type="match status" value="1"/>
</dbReference>
<gene>
    <name evidence="2" type="ORF">FJY75_02980</name>
</gene>
<sequence length="205" mass="22714">MARERELKLALTADEAARLAAALGPPERRIRQVNHYLDTGERSLGRLGFSLRLRAEDEARHTLALKGPAHRRAAVVDRLEEERSVSPDEATLILERGVDRGSLGLPLPPPVAALDPRTLFVAWGRLENERRVFARGALVLELDRSLFPDGTIDHEMEAELGDDPDPLVEAALGDLRALLERAGVGWVPQRKGKLQRLLSRGGRPR</sequence>
<dbReference type="InterPro" id="IPR033469">
    <property type="entry name" value="CYTH-like_dom_sf"/>
</dbReference>
<evidence type="ECO:0000259" key="1">
    <source>
        <dbReference type="PROSITE" id="PS51707"/>
    </source>
</evidence>
<dbReference type="Pfam" id="PF01928">
    <property type="entry name" value="CYTH"/>
    <property type="match status" value="1"/>
</dbReference>
<name>A0A937X7V3_UNCEI</name>
<organism evidence="2 3">
    <name type="scientific">Eiseniibacteriota bacterium</name>
    <dbReference type="NCBI Taxonomy" id="2212470"/>
    <lineage>
        <taxon>Bacteria</taxon>
        <taxon>Candidatus Eiseniibacteriota</taxon>
    </lineage>
</organism>
<evidence type="ECO:0000313" key="2">
    <source>
        <dbReference type="EMBL" id="MBM3316795.1"/>
    </source>
</evidence>
<feature type="domain" description="CYTH" evidence="1">
    <location>
        <begin position="2"/>
        <end position="200"/>
    </location>
</feature>
<dbReference type="Gene3D" id="2.40.320.10">
    <property type="entry name" value="Hypothetical Protein Pfu-838710-001"/>
    <property type="match status" value="1"/>
</dbReference>
<dbReference type="AlphaFoldDB" id="A0A937X7V3"/>
<reference evidence="2" key="1">
    <citation type="submission" date="2019-03" db="EMBL/GenBank/DDBJ databases">
        <title>Lake Tanganyika Metagenome-Assembled Genomes (MAGs).</title>
        <authorList>
            <person name="Tran P."/>
        </authorList>
    </citation>
    <scope>NUCLEOTIDE SEQUENCE</scope>
    <source>
        <strain evidence="2">M_DeepCast_400m_m2_100</strain>
    </source>
</reference>
<dbReference type="SUPFAM" id="SSF55154">
    <property type="entry name" value="CYTH-like phosphatases"/>
    <property type="match status" value="1"/>
</dbReference>
<dbReference type="Proteomes" id="UP000748308">
    <property type="component" value="Unassembled WGS sequence"/>
</dbReference>
<protein>
    <submittedName>
        <fullName evidence="2">CYTH domain-containing protein</fullName>
    </submittedName>
</protein>